<evidence type="ECO:0000313" key="2">
    <source>
        <dbReference type="EMBL" id="AXB44296.1"/>
    </source>
</evidence>
<gene>
    <name evidence="2" type="ORF">A4R43_18680</name>
</gene>
<accession>A0A344L8C2</accession>
<feature type="region of interest" description="Disordered" evidence="1">
    <location>
        <begin position="210"/>
        <end position="229"/>
    </location>
</feature>
<dbReference type="OrthoDB" id="10019818at2"/>
<protein>
    <submittedName>
        <fullName evidence="2">Uncharacterized protein</fullName>
    </submittedName>
</protein>
<dbReference type="KEGG" id="aab:A4R43_18680"/>
<evidence type="ECO:0000313" key="3">
    <source>
        <dbReference type="Proteomes" id="UP000250434"/>
    </source>
</evidence>
<dbReference type="AlphaFoldDB" id="A0A344L8C2"/>
<dbReference type="Proteomes" id="UP000250434">
    <property type="component" value="Chromosome"/>
</dbReference>
<dbReference type="EMBL" id="CP015163">
    <property type="protein sequence ID" value="AXB44296.1"/>
    <property type="molecule type" value="Genomic_DNA"/>
</dbReference>
<reference evidence="2 3" key="1">
    <citation type="submission" date="2016-04" db="EMBL/GenBank/DDBJ databases">
        <title>Complete genome sequence and analysis of deep-sea sediment isolate, Amycolatopsis sp. WP1.</title>
        <authorList>
            <person name="Wang H."/>
            <person name="Chen S."/>
            <person name="Wu Q."/>
        </authorList>
    </citation>
    <scope>NUCLEOTIDE SEQUENCE [LARGE SCALE GENOMIC DNA]</scope>
    <source>
        <strain evidence="2 3">WP1</strain>
    </source>
</reference>
<organism evidence="2 3">
    <name type="scientific">Amycolatopsis albispora</name>
    <dbReference type="NCBI Taxonomy" id="1804986"/>
    <lineage>
        <taxon>Bacteria</taxon>
        <taxon>Bacillati</taxon>
        <taxon>Actinomycetota</taxon>
        <taxon>Actinomycetes</taxon>
        <taxon>Pseudonocardiales</taxon>
        <taxon>Pseudonocardiaceae</taxon>
        <taxon>Amycolatopsis</taxon>
    </lineage>
</organism>
<keyword evidence="3" id="KW-1185">Reference proteome</keyword>
<sequence length="229" mass="21356">MKATFIAQVYDTARSYEGVLLPVPGSLESGGGLLGSLVGGSDDVGGFEVGGIGGGVVVVTGGCGGSTGPGWVPGGVGAGGGVTTVVVGTPSGPVVTMVVGAALLGEVPGTGTPLTSTGSCPGCGLPGTSAPGPPPGPACSAGGASSAELGLENCATAPNAVASASPLAARMTYPVRCRRPPGSRGGATTAGWLGEDPGDWGIGSPCGAGWLDPSEHSGAGSGGDRITVG</sequence>
<proteinExistence type="predicted"/>
<name>A0A344L8C2_9PSEU</name>
<evidence type="ECO:0000256" key="1">
    <source>
        <dbReference type="SAM" id="MobiDB-lite"/>
    </source>
</evidence>